<sequence>MCQRILASCPELRKFYADRLDVEDMIRTASEQTSTQQQQQQQQQAGEESGSKTILPQGWVCTKMEIMHVYLCGPDDGSQDWQRWVMEQISKLTRLEVLCIDPPTSGTNHLKCGVQLRLENGLEMLSGLKRLEEVSVADQSMDQEDIRQILRMVEVQPEESLRRYYYYRDYDEDFDEDSSEEDEGGYDDDVE</sequence>
<evidence type="ECO:0000313" key="2">
    <source>
        <dbReference type="EMBL" id="KAG0258114.1"/>
    </source>
</evidence>
<dbReference type="OrthoDB" id="2448743at2759"/>
<accession>A0A9P6U3J6</accession>
<protein>
    <submittedName>
        <fullName evidence="2">Uncharacterized protein</fullName>
    </submittedName>
</protein>
<gene>
    <name evidence="2" type="ORF">BG011_003518</name>
</gene>
<evidence type="ECO:0000256" key="1">
    <source>
        <dbReference type="SAM" id="MobiDB-lite"/>
    </source>
</evidence>
<name>A0A9P6U3J6_9FUNG</name>
<evidence type="ECO:0000313" key="3">
    <source>
        <dbReference type="Proteomes" id="UP000726737"/>
    </source>
</evidence>
<feature type="region of interest" description="Disordered" evidence="1">
    <location>
        <begin position="29"/>
        <end position="51"/>
    </location>
</feature>
<dbReference type="AlphaFoldDB" id="A0A9P6U3J6"/>
<dbReference type="EMBL" id="JAAAJA010000232">
    <property type="protein sequence ID" value="KAG0258114.1"/>
    <property type="molecule type" value="Genomic_DNA"/>
</dbReference>
<proteinExistence type="predicted"/>
<organism evidence="2 3">
    <name type="scientific">Mortierella polycephala</name>
    <dbReference type="NCBI Taxonomy" id="41804"/>
    <lineage>
        <taxon>Eukaryota</taxon>
        <taxon>Fungi</taxon>
        <taxon>Fungi incertae sedis</taxon>
        <taxon>Mucoromycota</taxon>
        <taxon>Mortierellomycotina</taxon>
        <taxon>Mortierellomycetes</taxon>
        <taxon>Mortierellales</taxon>
        <taxon>Mortierellaceae</taxon>
        <taxon>Mortierella</taxon>
    </lineage>
</organism>
<feature type="region of interest" description="Disordered" evidence="1">
    <location>
        <begin position="172"/>
        <end position="191"/>
    </location>
</feature>
<comment type="caution">
    <text evidence="2">The sequence shown here is derived from an EMBL/GenBank/DDBJ whole genome shotgun (WGS) entry which is preliminary data.</text>
</comment>
<keyword evidence="3" id="KW-1185">Reference proteome</keyword>
<dbReference type="Proteomes" id="UP000726737">
    <property type="component" value="Unassembled WGS sequence"/>
</dbReference>
<reference evidence="2" key="1">
    <citation type="journal article" date="2020" name="Fungal Divers.">
        <title>Resolving the Mortierellaceae phylogeny through synthesis of multi-gene phylogenetics and phylogenomics.</title>
        <authorList>
            <person name="Vandepol N."/>
            <person name="Liber J."/>
            <person name="Desiro A."/>
            <person name="Na H."/>
            <person name="Kennedy M."/>
            <person name="Barry K."/>
            <person name="Grigoriev I.V."/>
            <person name="Miller A.N."/>
            <person name="O'Donnell K."/>
            <person name="Stajich J.E."/>
            <person name="Bonito G."/>
        </authorList>
    </citation>
    <scope>NUCLEOTIDE SEQUENCE</scope>
    <source>
        <strain evidence="2">KOD948</strain>
    </source>
</reference>
<feature type="compositionally biased region" description="Low complexity" evidence="1">
    <location>
        <begin position="29"/>
        <end position="48"/>
    </location>
</feature>